<dbReference type="InterPro" id="IPR000477">
    <property type="entry name" value="RT_dom"/>
</dbReference>
<feature type="region of interest" description="Disordered" evidence="3">
    <location>
        <begin position="18"/>
        <end position="46"/>
    </location>
</feature>
<dbReference type="SUPFAM" id="SSF56672">
    <property type="entry name" value="DNA/RNA polymerases"/>
    <property type="match status" value="1"/>
</dbReference>
<dbReference type="InterPro" id="IPR043502">
    <property type="entry name" value="DNA/RNA_pol_sf"/>
</dbReference>
<reference evidence="5" key="1">
    <citation type="journal article" date="2022" name="bioRxiv">
        <title>Sequencing and chromosome-scale assembly of the giantPleurodeles waltlgenome.</title>
        <authorList>
            <person name="Brown T."/>
            <person name="Elewa A."/>
            <person name="Iarovenko S."/>
            <person name="Subramanian E."/>
            <person name="Araus A.J."/>
            <person name="Petzold A."/>
            <person name="Susuki M."/>
            <person name="Suzuki K.-i.T."/>
            <person name="Hayashi T."/>
            <person name="Toyoda A."/>
            <person name="Oliveira C."/>
            <person name="Osipova E."/>
            <person name="Leigh N.D."/>
            <person name="Simon A."/>
            <person name="Yun M.H."/>
        </authorList>
    </citation>
    <scope>NUCLEOTIDE SEQUENCE</scope>
    <source>
        <strain evidence="5">20211129_DDA</strain>
        <tissue evidence="5">Liver</tissue>
    </source>
</reference>
<dbReference type="Proteomes" id="UP001066276">
    <property type="component" value="Chromosome 6"/>
</dbReference>
<feature type="domain" description="Reverse transcriptase" evidence="4">
    <location>
        <begin position="1"/>
        <end position="292"/>
    </location>
</feature>
<evidence type="ECO:0000259" key="4">
    <source>
        <dbReference type="PROSITE" id="PS50878"/>
    </source>
</evidence>
<dbReference type="Pfam" id="PF00078">
    <property type="entry name" value="RVT_1"/>
    <property type="match status" value="1"/>
</dbReference>
<evidence type="ECO:0000313" key="6">
    <source>
        <dbReference type="Proteomes" id="UP001066276"/>
    </source>
</evidence>
<evidence type="ECO:0000256" key="3">
    <source>
        <dbReference type="SAM" id="MobiDB-lite"/>
    </source>
</evidence>
<proteinExistence type="inferred from homology"/>
<name>A0AAV7QR69_PLEWA</name>
<dbReference type="EC" id="3.1.26.4" evidence="2"/>
<evidence type="ECO:0000256" key="1">
    <source>
        <dbReference type="ARBA" id="ARBA00010879"/>
    </source>
</evidence>
<dbReference type="Gene3D" id="3.30.70.270">
    <property type="match status" value="1"/>
</dbReference>
<protein>
    <recommendedName>
        <fullName evidence="2">ribonuclease H</fullName>
        <ecNumber evidence="2">3.1.26.4</ecNumber>
    </recommendedName>
</protein>
<dbReference type="InterPro" id="IPR052055">
    <property type="entry name" value="Hepadnavirus_pol/RT"/>
</dbReference>
<gene>
    <name evidence="5" type="ORF">NDU88_007201</name>
</gene>
<dbReference type="GO" id="GO:0004523">
    <property type="term" value="F:RNA-DNA hybrid ribonuclease activity"/>
    <property type="evidence" value="ECO:0007669"/>
    <property type="project" value="UniProtKB-EC"/>
</dbReference>
<dbReference type="EMBL" id="JANPWB010000010">
    <property type="protein sequence ID" value="KAJ1140863.1"/>
    <property type="molecule type" value="Genomic_DNA"/>
</dbReference>
<feature type="compositionally biased region" description="Pro residues" evidence="3">
    <location>
        <begin position="25"/>
        <end position="38"/>
    </location>
</feature>
<comment type="caution">
    <text evidence="5">The sequence shown here is derived from an EMBL/GenBank/DDBJ whole genome shotgun (WGS) entry which is preliminary data.</text>
</comment>
<evidence type="ECO:0000313" key="5">
    <source>
        <dbReference type="EMBL" id="KAJ1140863.1"/>
    </source>
</evidence>
<accession>A0AAV7QR69</accession>
<dbReference type="Gene3D" id="3.10.10.10">
    <property type="entry name" value="HIV Type 1 Reverse Transcriptase, subunit A, domain 1"/>
    <property type="match status" value="1"/>
</dbReference>
<dbReference type="InterPro" id="IPR043128">
    <property type="entry name" value="Rev_trsase/Diguanyl_cyclase"/>
</dbReference>
<sequence>MLFSRSVAVDTESHVVVGQGTRGLPSPPLPLLQPPNPPSLSSHSGPVGGRIRPHLPYWESITTDRWVLQIVRRGYSLPFNTAPPAMPPSFSCLPEDHLAVLCQEVTALLAKGALKRAPAPLVGCGCYYHCFLVSKKDKGLCPILDLWVLNLLLKKEKFKMPTLFALVPGDWMVALDLQDDYFHIPILPTHRPYLQFVVGNEHFQLTVLPFSLTSAPRVFTKVMAVDAAHLRRFGVSVFPYLDDWLLKANSPQKIAFHLPTTASLLHRVGFTINVSKSHQTASQTLPFIGAVLDTVQFRTYPPEKRVQDIHAMILIFGFCENDSEAAGPHGLLLVTHARWHMQALQWDLKFQWAQHQRNLSDRVQISEGTAKDQQWWLSNRYWVDGRSLFLPQPDLSIVMDASFLGWGGRMGEVEIRGL</sequence>
<organism evidence="5 6">
    <name type="scientific">Pleurodeles waltl</name>
    <name type="common">Iberian ribbed newt</name>
    <dbReference type="NCBI Taxonomy" id="8319"/>
    <lineage>
        <taxon>Eukaryota</taxon>
        <taxon>Metazoa</taxon>
        <taxon>Chordata</taxon>
        <taxon>Craniata</taxon>
        <taxon>Vertebrata</taxon>
        <taxon>Euteleostomi</taxon>
        <taxon>Amphibia</taxon>
        <taxon>Batrachia</taxon>
        <taxon>Caudata</taxon>
        <taxon>Salamandroidea</taxon>
        <taxon>Salamandridae</taxon>
        <taxon>Pleurodelinae</taxon>
        <taxon>Pleurodeles</taxon>
    </lineage>
</organism>
<dbReference type="PANTHER" id="PTHR33050:SF7">
    <property type="entry name" value="RIBONUCLEASE H"/>
    <property type="match status" value="1"/>
</dbReference>
<dbReference type="AlphaFoldDB" id="A0AAV7QR69"/>
<dbReference type="PROSITE" id="PS50878">
    <property type="entry name" value="RT_POL"/>
    <property type="match status" value="1"/>
</dbReference>
<dbReference type="PANTHER" id="PTHR33050">
    <property type="entry name" value="REVERSE TRANSCRIPTASE DOMAIN-CONTAINING PROTEIN"/>
    <property type="match status" value="1"/>
</dbReference>
<evidence type="ECO:0000256" key="2">
    <source>
        <dbReference type="ARBA" id="ARBA00012180"/>
    </source>
</evidence>
<dbReference type="CDD" id="cd03714">
    <property type="entry name" value="RT_DIRS1"/>
    <property type="match status" value="1"/>
</dbReference>
<keyword evidence="6" id="KW-1185">Reference proteome</keyword>
<comment type="similarity">
    <text evidence="1">Belongs to the beta type-B retroviral polymerase family. HERV class-II K(HML-2) pol subfamily.</text>
</comment>